<accession>A0A9Q1GCY6</accession>
<proteinExistence type="predicted"/>
<reference evidence="1" key="1">
    <citation type="journal article" date="2023" name="Science">
        <title>Genome structures resolve the early diversification of teleost fishes.</title>
        <authorList>
            <person name="Parey E."/>
            <person name="Louis A."/>
            <person name="Montfort J."/>
            <person name="Bouchez O."/>
            <person name="Roques C."/>
            <person name="Iampietro C."/>
            <person name="Lluch J."/>
            <person name="Castinel A."/>
            <person name="Donnadieu C."/>
            <person name="Desvignes T."/>
            <person name="Floi Bucao C."/>
            <person name="Jouanno E."/>
            <person name="Wen M."/>
            <person name="Mejri S."/>
            <person name="Dirks R."/>
            <person name="Jansen H."/>
            <person name="Henkel C."/>
            <person name="Chen W.J."/>
            <person name="Zahm M."/>
            <person name="Cabau C."/>
            <person name="Klopp C."/>
            <person name="Thompson A.W."/>
            <person name="Robinson-Rechavi M."/>
            <person name="Braasch I."/>
            <person name="Lecointre G."/>
            <person name="Bobe J."/>
            <person name="Postlethwait J.H."/>
            <person name="Berthelot C."/>
            <person name="Roest Crollius H."/>
            <person name="Guiguen Y."/>
        </authorList>
    </citation>
    <scope>NUCLEOTIDE SEQUENCE</scope>
    <source>
        <strain evidence="1">WJC10195</strain>
    </source>
</reference>
<sequence>MTSFIRKLCAKFMVPTALQGHQELHDITFKEKSNHLPGRKLNIGFTTRAKLNRLLDGGDITPRQTETFNKDALAFLIKAVEYALQKLPV</sequence>
<name>A0A9Q1GCY6_SYNKA</name>
<dbReference type="AlphaFoldDB" id="A0A9Q1GCY6"/>
<dbReference type="OrthoDB" id="6782434at2759"/>
<protein>
    <submittedName>
        <fullName evidence="1">Uncharacterized protein</fullName>
    </submittedName>
</protein>
<organism evidence="1 2">
    <name type="scientific">Synaphobranchus kaupii</name>
    <name type="common">Kaup's arrowtooth eel</name>
    <dbReference type="NCBI Taxonomy" id="118154"/>
    <lineage>
        <taxon>Eukaryota</taxon>
        <taxon>Metazoa</taxon>
        <taxon>Chordata</taxon>
        <taxon>Craniata</taxon>
        <taxon>Vertebrata</taxon>
        <taxon>Euteleostomi</taxon>
        <taxon>Actinopterygii</taxon>
        <taxon>Neopterygii</taxon>
        <taxon>Teleostei</taxon>
        <taxon>Anguilliformes</taxon>
        <taxon>Synaphobranchidae</taxon>
        <taxon>Synaphobranchus</taxon>
    </lineage>
</organism>
<dbReference type="Proteomes" id="UP001152622">
    <property type="component" value="Chromosome 1"/>
</dbReference>
<comment type="caution">
    <text evidence="1">The sequence shown here is derived from an EMBL/GenBank/DDBJ whole genome shotgun (WGS) entry which is preliminary data.</text>
</comment>
<evidence type="ECO:0000313" key="2">
    <source>
        <dbReference type="Proteomes" id="UP001152622"/>
    </source>
</evidence>
<keyword evidence="2" id="KW-1185">Reference proteome</keyword>
<gene>
    <name evidence="1" type="ORF">SKAU_G00021610</name>
</gene>
<evidence type="ECO:0000313" key="1">
    <source>
        <dbReference type="EMBL" id="KAJ8381383.1"/>
    </source>
</evidence>
<dbReference type="EMBL" id="JAINUF010000001">
    <property type="protein sequence ID" value="KAJ8381383.1"/>
    <property type="molecule type" value="Genomic_DNA"/>
</dbReference>